<evidence type="ECO:0000256" key="1">
    <source>
        <dbReference type="SAM" id="MobiDB-lite"/>
    </source>
</evidence>
<accession>A0ABV2R7K0</accession>
<keyword evidence="3" id="KW-1185">Reference proteome</keyword>
<proteinExistence type="predicted"/>
<feature type="region of interest" description="Disordered" evidence="1">
    <location>
        <begin position="1"/>
        <end position="23"/>
    </location>
</feature>
<sequence length="241" mass="25576">MRIDSSTGRPPAPGQAQASPRSGFTALLDRRDDAPVAARDGQAFGFGEFGMFGRFSAVEAPTAPELSRPSQPTTAPDAETPVQDLASGPVVRSEKGSETRPVVVDKTAALPRQAERPGPSAPAAETVRAAEPSPPGAETRIAVRRKTSADTTARLALNLRQLLPTKTSDAAPHLVRLTEAEDGRVLVTVAGPAFSQPTIERFRQAAQLRLAAHGLVLDRVVWTERQRYATLPFGVESRGAT</sequence>
<protein>
    <recommendedName>
        <fullName evidence="4">Flagellar hook-length control protein FliK</fullName>
    </recommendedName>
</protein>
<name>A0ABV2R7K0_9CAUL</name>
<evidence type="ECO:0000313" key="3">
    <source>
        <dbReference type="Proteomes" id="UP001549313"/>
    </source>
</evidence>
<reference evidence="2 3" key="1">
    <citation type="submission" date="2024-06" db="EMBL/GenBank/DDBJ databases">
        <title>Sorghum-associated microbial communities from plants grown in Nebraska, USA.</title>
        <authorList>
            <person name="Schachtman D."/>
        </authorList>
    </citation>
    <scope>NUCLEOTIDE SEQUENCE [LARGE SCALE GENOMIC DNA]</scope>
    <source>
        <strain evidence="2 3">2814</strain>
    </source>
</reference>
<dbReference type="Proteomes" id="UP001549313">
    <property type="component" value="Unassembled WGS sequence"/>
</dbReference>
<evidence type="ECO:0000313" key="2">
    <source>
        <dbReference type="EMBL" id="MET4682556.1"/>
    </source>
</evidence>
<organism evidence="2 3">
    <name type="scientific">Brevundimonas faecalis</name>
    <dbReference type="NCBI Taxonomy" id="947378"/>
    <lineage>
        <taxon>Bacteria</taxon>
        <taxon>Pseudomonadati</taxon>
        <taxon>Pseudomonadota</taxon>
        <taxon>Alphaproteobacteria</taxon>
        <taxon>Caulobacterales</taxon>
        <taxon>Caulobacteraceae</taxon>
        <taxon>Brevundimonas</taxon>
    </lineage>
</organism>
<feature type="region of interest" description="Disordered" evidence="1">
    <location>
        <begin position="60"/>
        <end position="139"/>
    </location>
</feature>
<gene>
    <name evidence="2" type="ORF">ABIE19_000465</name>
</gene>
<evidence type="ECO:0008006" key="4">
    <source>
        <dbReference type="Google" id="ProtNLM"/>
    </source>
</evidence>
<comment type="caution">
    <text evidence="2">The sequence shown here is derived from an EMBL/GenBank/DDBJ whole genome shotgun (WGS) entry which is preliminary data.</text>
</comment>
<dbReference type="EMBL" id="JBEPTF010000001">
    <property type="protein sequence ID" value="MET4682556.1"/>
    <property type="molecule type" value="Genomic_DNA"/>
</dbReference>